<dbReference type="InterPro" id="IPR011453">
    <property type="entry name" value="DUF1559"/>
</dbReference>
<dbReference type="KEGG" id="ttf:THTE_1638"/>
<sequence>MVLIIGTLISLLLPAIQACREIALNTRCQHHLLQLGLAIRNYETFHGRFPAGVVEPGGPVRNVPIGYHHNWLIAVVPWIDPVPARLIRADLSVYDPPNLEMLATEEHCDWILRCPSLRYTSGASPSYAGCHGEEDKPIDENDHGVFIRNRFLPPDEITDGLSHTIFLGEKLPFGLEWGWLSGTRATLRNAGLPLEKFSHGTPPPHDSHAVSTEEIIRIIQNPEREDVHRFWTSCRDDRGVWGVPPDVLARIPEGPATTPAVKQALLEILGSLPEGGPIIGGFGSAHPGGVNFLFGDLSARKLRFDIEQKVLRSLAHRSDGEGTDDALR</sequence>
<dbReference type="PANTHER" id="PTHR30093">
    <property type="entry name" value="GENERAL SECRETION PATHWAY PROTEIN G"/>
    <property type="match status" value="1"/>
</dbReference>
<evidence type="ECO:0000259" key="1">
    <source>
        <dbReference type="Pfam" id="PF07596"/>
    </source>
</evidence>
<name>A0A286RE56_9BACT</name>
<dbReference type="InterPro" id="IPR045584">
    <property type="entry name" value="Pilin-like"/>
</dbReference>
<dbReference type="SUPFAM" id="SSF54523">
    <property type="entry name" value="Pili subunits"/>
    <property type="match status" value="1"/>
</dbReference>
<dbReference type="InterPro" id="IPR027558">
    <property type="entry name" value="Pre_pil_HX9DG_C"/>
</dbReference>
<proteinExistence type="predicted"/>
<feature type="domain" description="DUF1559" evidence="1">
    <location>
        <begin position="17"/>
        <end position="300"/>
    </location>
</feature>
<dbReference type="NCBIfam" id="TIGR04294">
    <property type="entry name" value="pre_pil_HX9DG"/>
    <property type="match status" value="1"/>
</dbReference>
<accession>A0A286RE56</accession>
<organism evidence="2 3">
    <name type="scientific">Thermogutta terrifontis</name>
    <dbReference type="NCBI Taxonomy" id="1331910"/>
    <lineage>
        <taxon>Bacteria</taxon>
        <taxon>Pseudomonadati</taxon>
        <taxon>Planctomycetota</taxon>
        <taxon>Planctomycetia</taxon>
        <taxon>Pirellulales</taxon>
        <taxon>Thermoguttaceae</taxon>
        <taxon>Thermogutta</taxon>
    </lineage>
</organism>
<gene>
    <name evidence="2" type="ORF">THTE_1638</name>
</gene>
<reference evidence="2 3" key="1">
    <citation type="journal article" name="Front. Microbiol.">
        <title>Sugar Metabolism of the First Thermophilic Planctomycete Thermogutta terrifontis: Comparative Genomic and Transcriptomic Approaches.</title>
        <authorList>
            <person name="Elcheninov A.G."/>
            <person name="Menzel P."/>
            <person name="Gudbergsdottir S.R."/>
            <person name="Slesarev A.I."/>
            <person name="Kadnikov V.V."/>
            <person name="Krogh A."/>
            <person name="Bonch-Osmolovskaya E.A."/>
            <person name="Peng X."/>
            <person name="Kublanov I.V."/>
        </authorList>
    </citation>
    <scope>NUCLEOTIDE SEQUENCE [LARGE SCALE GENOMIC DNA]</scope>
    <source>
        <strain evidence="2 3">R1</strain>
    </source>
</reference>
<evidence type="ECO:0000313" key="2">
    <source>
        <dbReference type="EMBL" id="ASV74240.1"/>
    </source>
</evidence>
<dbReference type="Pfam" id="PF07596">
    <property type="entry name" value="SBP_bac_10"/>
    <property type="match status" value="1"/>
</dbReference>
<dbReference type="AlphaFoldDB" id="A0A286RE56"/>
<evidence type="ECO:0000313" key="3">
    <source>
        <dbReference type="Proteomes" id="UP000215086"/>
    </source>
</evidence>
<dbReference type="PANTHER" id="PTHR30093:SF2">
    <property type="entry name" value="TYPE II SECRETION SYSTEM PROTEIN H"/>
    <property type="match status" value="1"/>
</dbReference>
<dbReference type="EMBL" id="CP018477">
    <property type="protein sequence ID" value="ASV74240.1"/>
    <property type="molecule type" value="Genomic_DNA"/>
</dbReference>
<protein>
    <recommendedName>
        <fullName evidence="1">DUF1559 domain-containing protein</fullName>
    </recommendedName>
</protein>
<dbReference type="Proteomes" id="UP000215086">
    <property type="component" value="Chromosome"/>
</dbReference>
<keyword evidence="3" id="KW-1185">Reference proteome</keyword>